<sequence>TGLVTSSKHQKSYFWHTLCPVGALGASTSSVTTGHRNLEMGWCGLTDTVQRR</sequence>
<reference evidence="1" key="2">
    <citation type="submission" date="2023-04" db="EMBL/GenBank/DDBJ databases">
        <authorList>
            <person name="Bu L."/>
            <person name="Lu L."/>
            <person name="Laidemitt M.R."/>
            <person name="Zhang S.M."/>
            <person name="Mutuku M."/>
            <person name="Mkoji G."/>
            <person name="Steinauer M."/>
            <person name="Loker E.S."/>
        </authorList>
    </citation>
    <scope>NUCLEOTIDE SEQUENCE</scope>
    <source>
        <strain evidence="1">KasaAsao</strain>
        <tissue evidence="1">Whole Snail</tissue>
    </source>
</reference>
<feature type="non-terminal residue" evidence="1">
    <location>
        <position position="52"/>
    </location>
</feature>
<dbReference type="EMBL" id="JASAOG010000351">
    <property type="protein sequence ID" value="KAK0040114.1"/>
    <property type="molecule type" value="Genomic_DNA"/>
</dbReference>
<comment type="caution">
    <text evidence="1">The sequence shown here is derived from an EMBL/GenBank/DDBJ whole genome shotgun (WGS) entry which is preliminary data.</text>
</comment>
<dbReference type="AlphaFoldDB" id="A0AAD8EVB1"/>
<name>A0AAD8EVB1_BIOPF</name>
<keyword evidence="2" id="KW-1185">Reference proteome</keyword>
<reference evidence="1" key="1">
    <citation type="journal article" date="2023" name="PLoS Negl. Trop. Dis.">
        <title>A genome sequence for Biomphalaria pfeifferi, the major vector snail for the human-infecting parasite Schistosoma mansoni.</title>
        <authorList>
            <person name="Bu L."/>
            <person name="Lu L."/>
            <person name="Laidemitt M.R."/>
            <person name="Zhang S.M."/>
            <person name="Mutuku M."/>
            <person name="Mkoji G."/>
            <person name="Steinauer M."/>
            <person name="Loker E.S."/>
        </authorList>
    </citation>
    <scope>NUCLEOTIDE SEQUENCE</scope>
    <source>
        <strain evidence="1">KasaAsao</strain>
    </source>
</reference>
<accession>A0AAD8EVB1</accession>
<proteinExistence type="predicted"/>
<evidence type="ECO:0000313" key="1">
    <source>
        <dbReference type="EMBL" id="KAK0040114.1"/>
    </source>
</evidence>
<evidence type="ECO:0000313" key="2">
    <source>
        <dbReference type="Proteomes" id="UP001233172"/>
    </source>
</evidence>
<organism evidence="1 2">
    <name type="scientific">Biomphalaria pfeifferi</name>
    <name type="common">Bloodfluke planorb</name>
    <name type="synonym">Freshwater snail</name>
    <dbReference type="NCBI Taxonomy" id="112525"/>
    <lineage>
        <taxon>Eukaryota</taxon>
        <taxon>Metazoa</taxon>
        <taxon>Spiralia</taxon>
        <taxon>Lophotrochozoa</taxon>
        <taxon>Mollusca</taxon>
        <taxon>Gastropoda</taxon>
        <taxon>Heterobranchia</taxon>
        <taxon>Euthyneura</taxon>
        <taxon>Panpulmonata</taxon>
        <taxon>Hygrophila</taxon>
        <taxon>Lymnaeoidea</taxon>
        <taxon>Planorbidae</taxon>
        <taxon>Biomphalaria</taxon>
    </lineage>
</organism>
<gene>
    <name evidence="1" type="ORF">Bpfe_030461</name>
</gene>
<feature type="non-terminal residue" evidence="1">
    <location>
        <position position="1"/>
    </location>
</feature>
<dbReference type="Proteomes" id="UP001233172">
    <property type="component" value="Unassembled WGS sequence"/>
</dbReference>
<protein>
    <submittedName>
        <fullName evidence="1">Uncharacterized protein</fullName>
    </submittedName>
</protein>